<dbReference type="EMBL" id="JAAOAS010000325">
    <property type="protein sequence ID" value="KAF5580085.1"/>
    <property type="molecule type" value="Genomic_DNA"/>
</dbReference>
<dbReference type="AlphaFoldDB" id="A0A8H5KXY0"/>
<sequence>MNTANQIPPLSESERNMLDDICNTLKNARLSQCPKCPLTGISGSTYCHGFKCGSRLPGSSPEWACAMRIVNIVWQYVLQHGPLNHVLGLVIIDFIDPAIEPGSDWIIKNFNPALILLKNHHAGI</sequence>
<name>A0A8H5KXY0_9HYPO</name>
<reference evidence="1 2" key="1">
    <citation type="submission" date="2020-05" db="EMBL/GenBank/DDBJ databases">
        <title>Identification and distribution of gene clusters putatively required for synthesis of sphingolipid metabolism inhibitors in phylogenetically diverse species of the filamentous fungus Fusarium.</title>
        <authorList>
            <person name="Kim H.-S."/>
            <person name="Busman M."/>
            <person name="Brown D.W."/>
            <person name="Divon H."/>
            <person name="Uhlig S."/>
            <person name="Proctor R.H."/>
        </authorList>
    </citation>
    <scope>NUCLEOTIDE SEQUENCE [LARGE SCALE GENOMIC DNA]</scope>
    <source>
        <strain evidence="1 2">NRRL 36939</strain>
    </source>
</reference>
<gene>
    <name evidence="1" type="ORF">FPCIR_10762</name>
</gene>
<keyword evidence="2" id="KW-1185">Reference proteome</keyword>
<proteinExistence type="predicted"/>
<dbReference type="Proteomes" id="UP000546213">
    <property type="component" value="Unassembled WGS sequence"/>
</dbReference>
<dbReference type="OrthoDB" id="4974565at2759"/>
<accession>A0A8H5KXY0</accession>
<organism evidence="1 2">
    <name type="scientific">Fusarium pseudocircinatum</name>
    <dbReference type="NCBI Taxonomy" id="56676"/>
    <lineage>
        <taxon>Eukaryota</taxon>
        <taxon>Fungi</taxon>
        <taxon>Dikarya</taxon>
        <taxon>Ascomycota</taxon>
        <taxon>Pezizomycotina</taxon>
        <taxon>Sordariomycetes</taxon>
        <taxon>Hypocreomycetidae</taxon>
        <taxon>Hypocreales</taxon>
        <taxon>Nectriaceae</taxon>
        <taxon>Fusarium</taxon>
        <taxon>Fusarium fujikuroi species complex</taxon>
    </lineage>
</organism>
<evidence type="ECO:0000313" key="1">
    <source>
        <dbReference type="EMBL" id="KAF5580085.1"/>
    </source>
</evidence>
<protein>
    <submittedName>
        <fullName evidence="1">Uncharacterized protein</fullName>
    </submittedName>
</protein>
<comment type="caution">
    <text evidence="1">The sequence shown here is derived from an EMBL/GenBank/DDBJ whole genome shotgun (WGS) entry which is preliminary data.</text>
</comment>
<evidence type="ECO:0000313" key="2">
    <source>
        <dbReference type="Proteomes" id="UP000546213"/>
    </source>
</evidence>